<keyword evidence="4" id="KW-0472">Membrane</keyword>
<dbReference type="EMBL" id="VDLY02000008">
    <property type="protein sequence ID" value="KAB8165186.1"/>
    <property type="molecule type" value="Genomic_DNA"/>
</dbReference>
<dbReference type="InterPro" id="IPR014032">
    <property type="entry name" value="Peptidase_A24A_bac"/>
</dbReference>
<dbReference type="Pfam" id="PF01478">
    <property type="entry name" value="Peptidase_A24"/>
    <property type="match status" value="1"/>
</dbReference>
<dbReference type="PANTHER" id="PTHR30487:SF0">
    <property type="entry name" value="PREPILIN LEADER PEPTIDASE_N-METHYLTRANSFERASE-RELATED"/>
    <property type="match status" value="1"/>
</dbReference>
<feature type="region of interest" description="Disordered" evidence="3">
    <location>
        <begin position="19"/>
        <end position="72"/>
    </location>
</feature>
<dbReference type="InterPro" id="IPR000045">
    <property type="entry name" value="Prepilin_IV_endopep_pep"/>
</dbReference>
<protein>
    <recommendedName>
        <fullName evidence="5">Prepilin type IV endopeptidase peptidase domain-containing protein</fullName>
    </recommendedName>
</protein>
<organism evidence="6 7">
    <name type="scientific">Streptomyces mimosae</name>
    <dbReference type="NCBI Taxonomy" id="2586635"/>
    <lineage>
        <taxon>Bacteria</taxon>
        <taxon>Bacillati</taxon>
        <taxon>Actinomycetota</taxon>
        <taxon>Actinomycetes</taxon>
        <taxon>Kitasatosporales</taxon>
        <taxon>Streptomycetaceae</taxon>
        <taxon>Streptomyces</taxon>
    </lineage>
</organism>
<dbReference type="GO" id="GO:0006465">
    <property type="term" value="P:signal peptide processing"/>
    <property type="evidence" value="ECO:0007669"/>
    <property type="project" value="TreeGrafter"/>
</dbReference>
<accession>A0A5N6AB65</accession>
<dbReference type="Proteomes" id="UP000314251">
    <property type="component" value="Unassembled WGS sequence"/>
</dbReference>
<evidence type="ECO:0000256" key="3">
    <source>
        <dbReference type="SAM" id="MobiDB-lite"/>
    </source>
</evidence>
<feature type="transmembrane region" description="Helical" evidence="4">
    <location>
        <begin position="256"/>
        <end position="276"/>
    </location>
</feature>
<dbReference type="GO" id="GO:0005886">
    <property type="term" value="C:plasma membrane"/>
    <property type="evidence" value="ECO:0007669"/>
    <property type="project" value="TreeGrafter"/>
</dbReference>
<evidence type="ECO:0000313" key="7">
    <source>
        <dbReference type="Proteomes" id="UP000314251"/>
    </source>
</evidence>
<name>A0A5N6AB65_9ACTN</name>
<feature type="transmembrane region" description="Helical" evidence="4">
    <location>
        <begin position="108"/>
        <end position="128"/>
    </location>
</feature>
<evidence type="ECO:0000313" key="6">
    <source>
        <dbReference type="EMBL" id="KAB8165186.1"/>
    </source>
</evidence>
<reference evidence="6" key="1">
    <citation type="submission" date="2019-10" db="EMBL/GenBank/DDBJ databases">
        <title>Nonomuraea sp. nov., isolated from Phyllanthus amarus.</title>
        <authorList>
            <person name="Klykleung N."/>
            <person name="Tanasupawat S."/>
        </authorList>
    </citation>
    <scope>NUCLEOTIDE SEQUENCE [LARGE SCALE GENOMIC DNA]</scope>
    <source>
        <strain evidence="6">3MP-10</strain>
    </source>
</reference>
<feature type="transmembrane region" description="Helical" evidence="4">
    <location>
        <begin position="307"/>
        <end position="326"/>
    </location>
</feature>
<feature type="domain" description="Prepilin type IV endopeptidase peptidase" evidence="5">
    <location>
        <begin position="214"/>
        <end position="313"/>
    </location>
</feature>
<dbReference type="InterPro" id="IPR050882">
    <property type="entry name" value="Prepilin_peptidase/N-MTase"/>
</dbReference>
<gene>
    <name evidence="6" type="ORF">FH607_013810</name>
</gene>
<comment type="similarity">
    <text evidence="1 2">Belongs to the peptidase A24 family.</text>
</comment>
<dbReference type="AlphaFoldDB" id="A0A5N6AB65"/>
<evidence type="ECO:0000259" key="5">
    <source>
        <dbReference type="Pfam" id="PF01478"/>
    </source>
</evidence>
<keyword evidence="7" id="KW-1185">Reference proteome</keyword>
<sequence>MVPLVLAVADTSYASVVTPTPATAGRADREPPPRSGLPHLTGRSAPSPLWADRPAWLSPSRPRPRPRAVAGRPVPGYPQPLVILFVLRSAHPQASLPAGPVTPYARPVFSLLIVAAVGLGALAGSLLVRPGYRLAVEPERAWRDACPAGHPLRARAAGWVGWGRCAGCLADGVPRYGASPFRLALVTAGCCGLAAAVAGARPELVVWLLAAPPLVLLASVDLAVQRLPDVLTLPLAAGLVLGLGICALLPGSDGSWPRALLGGLVLTAVYFVLFLINPRGMGFGDVKLAPSIGLILGWYGWDHVFFGTFVGFALAAGYGLCLVVMGRANRRTAVPFGPFMALGALGALAVGGLAG</sequence>
<dbReference type="PRINTS" id="PR00864">
    <property type="entry name" value="PREPILNPTASE"/>
</dbReference>
<evidence type="ECO:0000256" key="2">
    <source>
        <dbReference type="RuleBase" id="RU003793"/>
    </source>
</evidence>
<feature type="transmembrane region" description="Helical" evidence="4">
    <location>
        <begin position="204"/>
        <end position="224"/>
    </location>
</feature>
<dbReference type="PANTHER" id="PTHR30487">
    <property type="entry name" value="TYPE 4 PREPILIN-LIKE PROTEINS LEADER PEPTIDE-PROCESSING ENZYME"/>
    <property type="match status" value="1"/>
</dbReference>
<proteinExistence type="inferred from homology"/>
<feature type="transmembrane region" description="Helical" evidence="4">
    <location>
        <begin position="231"/>
        <end position="250"/>
    </location>
</feature>
<dbReference type="Gene3D" id="1.20.120.1220">
    <property type="match status" value="1"/>
</dbReference>
<dbReference type="GO" id="GO:0004190">
    <property type="term" value="F:aspartic-type endopeptidase activity"/>
    <property type="evidence" value="ECO:0007669"/>
    <property type="project" value="InterPro"/>
</dbReference>
<dbReference type="OrthoDB" id="2087435at2"/>
<keyword evidence="4" id="KW-1133">Transmembrane helix</keyword>
<keyword evidence="4" id="KW-0812">Transmembrane</keyword>
<evidence type="ECO:0000256" key="4">
    <source>
        <dbReference type="SAM" id="Phobius"/>
    </source>
</evidence>
<comment type="caution">
    <text evidence="6">The sequence shown here is derived from an EMBL/GenBank/DDBJ whole genome shotgun (WGS) entry which is preliminary data.</text>
</comment>
<evidence type="ECO:0000256" key="1">
    <source>
        <dbReference type="ARBA" id="ARBA00005801"/>
    </source>
</evidence>
<feature type="transmembrane region" description="Helical" evidence="4">
    <location>
        <begin position="333"/>
        <end position="354"/>
    </location>
</feature>